<protein>
    <recommendedName>
        <fullName evidence="4">Transmembrane protein</fullName>
    </recommendedName>
</protein>
<comment type="caution">
    <text evidence="2">The sequence shown here is derived from an EMBL/GenBank/DDBJ whole genome shotgun (WGS) entry which is preliminary data.</text>
</comment>
<evidence type="ECO:0000256" key="1">
    <source>
        <dbReference type="SAM" id="SignalP"/>
    </source>
</evidence>
<name>A0ABW9AH59_9BURK</name>
<organism evidence="2 3">
    <name type="scientific">Herbaspirillum lusitanum</name>
    <dbReference type="NCBI Taxonomy" id="213312"/>
    <lineage>
        <taxon>Bacteria</taxon>
        <taxon>Pseudomonadati</taxon>
        <taxon>Pseudomonadota</taxon>
        <taxon>Betaproteobacteria</taxon>
        <taxon>Burkholderiales</taxon>
        <taxon>Oxalobacteraceae</taxon>
        <taxon>Herbaspirillum</taxon>
    </lineage>
</organism>
<gene>
    <name evidence="2" type="ORF">PQR62_25145</name>
</gene>
<keyword evidence="3" id="KW-1185">Reference proteome</keyword>
<keyword evidence="1" id="KW-0732">Signal</keyword>
<evidence type="ECO:0000313" key="2">
    <source>
        <dbReference type="EMBL" id="MFL9927584.1"/>
    </source>
</evidence>
<evidence type="ECO:0000313" key="3">
    <source>
        <dbReference type="Proteomes" id="UP001629246"/>
    </source>
</evidence>
<evidence type="ECO:0008006" key="4">
    <source>
        <dbReference type="Google" id="ProtNLM"/>
    </source>
</evidence>
<dbReference type="PROSITE" id="PS51257">
    <property type="entry name" value="PROKAR_LIPOPROTEIN"/>
    <property type="match status" value="1"/>
</dbReference>
<proteinExistence type="predicted"/>
<dbReference type="Proteomes" id="UP001629246">
    <property type="component" value="Unassembled WGS sequence"/>
</dbReference>
<accession>A0ABW9AH59</accession>
<feature type="chain" id="PRO_5045460092" description="Transmembrane protein" evidence="1">
    <location>
        <begin position="22"/>
        <end position="174"/>
    </location>
</feature>
<dbReference type="EMBL" id="JAQQFM010000018">
    <property type="protein sequence ID" value="MFL9927584.1"/>
    <property type="molecule type" value="Genomic_DNA"/>
</dbReference>
<feature type="signal peptide" evidence="1">
    <location>
        <begin position="1"/>
        <end position="21"/>
    </location>
</feature>
<sequence>MRSTSRLLLLLTLGLSLSACSPNYNWRESSDNDAHFTILLPAKPASIARNIDLDGIKVDMIMTAAEVDGISFAVGTAELPSPEQAVAALKSMQTALLKNIDGTARPDAMLPGKTENTSARLDLEARGMARGQPLRLTARLLAKDRRVYQVIMLGPEKAFRDENVETFFSSFKPM</sequence>
<dbReference type="RefSeq" id="WP_408160820.1">
    <property type="nucleotide sequence ID" value="NZ_JAQQFM010000018.1"/>
</dbReference>
<reference evidence="2 3" key="1">
    <citation type="journal article" date="2024" name="Chem. Sci.">
        <title>Discovery of megapolipeptins by genome mining of a Burkholderiales bacteria collection.</title>
        <authorList>
            <person name="Paulo B.S."/>
            <person name="Recchia M.J.J."/>
            <person name="Lee S."/>
            <person name="Fergusson C.H."/>
            <person name="Romanowski S.B."/>
            <person name="Hernandez A."/>
            <person name="Krull N."/>
            <person name="Liu D.Y."/>
            <person name="Cavanagh H."/>
            <person name="Bos A."/>
            <person name="Gray C.A."/>
            <person name="Murphy B.T."/>
            <person name="Linington R.G."/>
            <person name="Eustaquio A.S."/>
        </authorList>
    </citation>
    <scope>NUCLEOTIDE SEQUENCE [LARGE SCALE GENOMIC DNA]</scope>
    <source>
        <strain evidence="2 3">RL21-008-BIB-A</strain>
    </source>
</reference>